<protein>
    <submittedName>
        <fullName evidence="1">Uncharacterized protein</fullName>
    </submittedName>
</protein>
<dbReference type="EMBL" id="JAYKXP010000155">
    <property type="protein sequence ID" value="KAK7021997.1"/>
    <property type="molecule type" value="Genomic_DNA"/>
</dbReference>
<keyword evidence="2" id="KW-1185">Reference proteome</keyword>
<evidence type="ECO:0000313" key="2">
    <source>
        <dbReference type="Proteomes" id="UP001383192"/>
    </source>
</evidence>
<name>A0AAW0B8H7_9AGAR</name>
<proteinExistence type="predicted"/>
<dbReference type="Proteomes" id="UP001383192">
    <property type="component" value="Unassembled WGS sequence"/>
</dbReference>
<comment type="caution">
    <text evidence="1">The sequence shown here is derived from an EMBL/GenBank/DDBJ whole genome shotgun (WGS) entry which is preliminary data.</text>
</comment>
<organism evidence="1 2">
    <name type="scientific">Paramarasmius palmivorus</name>
    <dbReference type="NCBI Taxonomy" id="297713"/>
    <lineage>
        <taxon>Eukaryota</taxon>
        <taxon>Fungi</taxon>
        <taxon>Dikarya</taxon>
        <taxon>Basidiomycota</taxon>
        <taxon>Agaricomycotina</taxon>
        <taxon>Agaricomycetes</taxon>
        <taxon>Agaricomycetidae</taxon>
        <taxon>Agaricales</taxon>
        <taxon>Marasmiineae</taxon>
        <taxon>Marasmiaceae</taxon>
        <taxon>Paramarasmius</taxon>
    </lineage>
</organism>
<dbReference type="AlphaFoldDB" id="A0AAW0B8H7"/>
<reference evidence="1 2" key="1">
    <citation type="submission" date="2024-01" db="EMBL/GenBank/DDBJ databases">
        <title>A draft genome for a cacao thread blight-causing isolate of Paramarasmius palmivorus.</title>
        <authorList>
            <person name="Baruah I.K."/>
            <person name="Bukari Y."/>
            <person name="Amoako-Attah I."/>
            <person name="Meinhardt L.W."/>
            <person name="Bailey B.A."/>
            <person name="Cohen S.P."/>
        </authorList>
    </citation>
    <scope>NUCLEOTIDE SEQUENCE [LARGE SCALE GENOMIC DNA]</scope>
    <source>
        <strain evidence="1 2">GH-12</strain>
    </source>
</reference>
<gene>
    <name evidence="1" type="ORF">VNI00_017099</name>
</gene>
<sequence length="167" mass="18159">MLYGLRVLDVAATMELPENTGDDASGELEGGYASQILPRTVFQGDTGKLRGISSISDNGGWPRVLYRILNALTQDAKLYPAFHASPSQGSPKTRLLVTASQQLQSVANRADDRCLSKALQNMDATALLLNYMLQGNIDFPPTARELLDSLEKCDYQLSSVCGFDEIS</sequence>
<accession>A0AAW0B8H7</accession>
<evidence type="ECO:0000313" key="1">
    <source>
        <dbReference type="EMBL" id="KAK7021997.1"/>
    </source>
</evidence>